<accession>A0A9X0WEG6</accession>
<keyword evidence="1" id="KW-0732">Signal</keyword>
<feature type="chain" id="PRO_5040932036" description="Glycine zipper domain-containing protein" evidence="1">
    <location>
        <begin position="18"/>
        <end position="74"/>
    </location>
</feature>
<dbReference type="AlphaFoldDB" id="A0A9X0WEG6"/>
<protein>
    <recommendedName>
        <fullName evidence="2">Glycine zipper domain-containing protein</fullName>
    </recommendedName>
</protein>
<dbReference type="InterPro" id="IPR039567">
    <property type="entry name" value="Gly-zipper"/>
</dbReference>
<name>A0A9X0WEG6_9GAMM</name>
<dbReference type="PROSITE" id="PS51257">
    <property type="entry name" value="PROKAR_LIPOPROTEIN"/>
    <property type="match status" value="1"/>
</dbReference>
<organism evidence="3 4">
    <name type="scientific">Thiocapsa imhoffii</name>
    <dbReference type="NCBI Taxonomy" id="382777"/>
    <lineage>
        <taxon>Bacteria</taxon>
        <taxon>Pseudomonadati</taxon>
        <taxon>Pseudomonadota</taxon>
        <taxon>Gammaproteobacteria</taxon>
        <taxon>Chromatiales</taxon>
        <taxon>Chromatiaceae</taxon>
        <taxon>Thiocapsa</taxon>
    </lineage>
</organism>
<evidence type="ECO:0000256" key="1">
    <source>
        <dbReference type="SAM" id="SignalP"/>
    </source>
</evidence>
<feature type="signal peptide" evidence="1">
    <location>
        <begin position="1"/>
        <end position="17"/>
    </location>
</feature>
<keyword evidence="4" id="KW-1185">Reference proteome</keyword>
<dbReference type="RefSeq" id="WP_200385992.1">
    <property type="nucleotide sequence ID" value="NZ_NRSD01000001.1"/>
</dbReference>
<reference evidence="3 4" key="1">
    <citation type="journal article" date="2020" name="Microorganisms">
        <title>Osmotic Adaptation and Compatible Solute Biosynthesis of Phototrophic Bacteria as Revealed from Genome Analyses.</title>
        <authorList>
            <person name="Imhoff J.F."/>
            <person name="Rahn T."/>
            <person name="Kunzel S."/>
            <person name="Keller A."/>
            <person name="Neulinger S.C."/>
        </authorList>
    </citation>
    <scope>NUCLEOTIDE SEQUENCE [LARGE SCALE GENOMIC DNA]</scope>
    <source>
        <strain evidence="3 4">DSM 21303</strain>
    </source>
</reference>
<comment type="caution">
    <text evidence="3">The sequence shown here is derived from an EMBL/GenBank/DDBJ whole genome shotgun (WGS) entry which is preliminary data.</text>
</comment>
<dbReference type="EMBL" id="NRSD01000001">
    <property type="protein sequence ID" value="MBK1643199.1"/>
    <property type="molecule type" value="Genomic_DNA"/>
</dbReference>
<evidence type="ECO:0000259" key="2">
    <source>
        <dbReference type="Pfam" id="PF13488"/>
    </source>
</evidence>
<feature type="domain" description="Glycine zipper" evidence="2">
    <location>
        <begin position="29"/>
        <end position="67"/>
    </location>
</feature>
<proteinExistence type="predicted"/>
<dbReference type="Pfam" id="PF13488">
    <property type="entry name" value="Gly-zipper_Omp"/>
    <property type="match status" value="1"/>
</dbReference>
<dbReference type="Proteomes" id="UP001138802">
    <property type="component" value="Unassembled WGS sequence"/>
</dbReference>
<evidence type="ECO:0000313" key="3">
    <source>
        <dbReference type="EMBL" id="MBK1643199.1"/>
    </source>
</evidence>
<sequence length="74" mass="6939">MKNLSLPLILIAAASLAGCGNTTGARVGTGAAMGLATGAIIGSFSAEAGAGALLGAGVGALGGYLVDEHQRGNL</sequence>
<gene>
    <name evidence="3" type="ORF">CKO25_00710</name>
</gene>
<evidence type="ECO:0000313" key="4">
    <source>
        <dbReference type="Proteomes" id="UP001138802"/>
    </source>
</evidence>